<dbReference type="PANTHER" id="PTHR43830">
    <property type="entry name" value="PROTEIN PSP1"/>
    <property type="match status" value="1"/>
</dbReference>
<dbReference type="EMBL" id="UOGL01000221">
    <property type="protein sequence ID" value="VAX38553.1"/>
    <property type="molecule type" value="Genomic_DNA"/>
</dbReference>
<dbReference type="InterPro" id="IPR007557">
    <property type="entry name" value="PSP1_C"/>
</dbReference>
<dbReference type="InterPro" id="IPR047767">
    <property type="entry name" value="PSP1-like"/>
</dbReference>
<protein>
    <submittedName>
        <fullName evidence="2">Stage 0 sporulation protein YaaT</fullName>
    </submittedName>
</protein>
<dbReference type="PANTHER" id="PTHR43830:SF3">
    <property type="entry name" value="PROTEIN PSP1"/>
    <property type="match status" value="1"/>
</dbReference>
<proteinExistence type="predicted"/>
<accession>A0A3B1DNW9</accession>
<feature type="domain" description="PSP1 C-terminal" evidence="1">
    <location>
        <begin position="85"/>
        <end position="170"/>
    </location>
</feature>
<name>A0A3B1DNW9_9ZZZZ</name>
<gene>
    <name evidence="2" type="ORF">MNBD_PLANCTO02-1212</name>
</gene>
<dbReference type="PROSITE" id="PS51411">
    <property type="entry name" value="PSP1_C"/>
    <property type="match status" value="1"/>
</dbReference>
<dbReference type="Pfam" id="PF04468">
    <property type="entry name" value="PSP1"/>
    <property type="match status" value="1"/>
</dbReference>
<reference evidence="2" key="1">
    <citation type="submission" date="2018-06" db="EMBL/GenBank/DDBJ databases">
        <authorList>
            <person name="Zhirakovskaya E."/>
        </authorList>
    </citation>
    <scope>NUCLEOTIDE SEQUENCE</scope>
</reference>
<organism evidence="2">
    <name type="scientific">hydrothermal vent metagenome</name>
    <dbReference type="NCBI Taxonomy" id="652676"/>
    <lineage>
        <taxon>unclassified sequences</taxon>
        <taxon>metagenomes</taxon>
        <taxon>ecological metagenomes</taxon>
    </lineage>
</organism>
<dbReference type="GO" id="GO:0005737">
    <property type="term" value="C:cytoplasm"/>
    <property type="evidence" value="ECO:0007669"/>
    <property type="project" value="TreeGrafter"/>
</dbReference>
<dbReference type="AlphaFoldDB" id="A0A3B1DNW9"/>
<evidence type="ECO:0000259" key="1">
    <source>
        <dbReference type="PROSITE" id="PS51411"/>
    </source>
</evidence>
<evidence type="ECO:0000313" key="2">
    <source>
        <dbReference type="EMBL" id="VAX38553.1"/>
    </source>
</evidence>
<sequence length="308" mass="35270">MIDLLNVIRTSFHIISKTPIFMPETYVIRYGSTRTLGEFTARTGDSLRRNSDVIIRTNRGVEWGKVLCPATERTGGYLGEDPFKGKVLRIANEQDYKILEQTKESISQEFSSCEELIAEQKLQMNLVDVEHIFGGERVIFYYLAEKRVDFRQLVKDLAKRHRTRVEMRQIGVRDEAKLLADYGDCGKEVCCATYLTEMPPVSMKMAKIQKATLDPNKLSGRCGRLKCCLRYEYDTYVEYRRELPRIGAMVVTKQGEGKVINQEILARKILVLFKGKRPILIDEGDVLTVIKNSEQKQKKEEAPPSTSA</sequence>
<dbReference type="NCBIfam" id="NF041131">
    <property type="entry name" value="RicT_YaaT_fam"/>
    <property type="match status" value="1"/>
</dbReference>